<dbReference type="Proteomes" id="UP000613011">
    <property type="component" value="Unassembled WGS sequence"/>
</dbReference>
<accession>A0A936ZU60</accession>
<dbReference type="InterPro" id="IPR029016">
    <property type="entry name" value="GAF-like_dom_sf"/>
</dbReference>
<dbReference type="SUPFAM" id="SSF52540">
    <property type="entry name" value="P-loop containing nucleoside triphosphate hydrolases"/>
    <property type="match status" value="1"/>
</dbReference>
<dbReference type="SUPFAM" id="SSF55781">
    <property type="entry name" value="GAF domain-like"/>
    <property type="match status" value="1"/>
</dbReference>
<evidence type="ECO:0000259" key="5">
    <source>
        <dbReference type="SMART" id="SM00382"/>
    </source>
</evidence>
<keyword evidence="2" id="KW-0547">Nucleotide-binding</keyword>
<dbReference type="Pfam" id="PF00437">
    <property type="entry name" value="T2SSE"/>
    <property type="match status" value="1"/>
</dbReference>
<evidence type="ECO:0000313" key="7">
    <source>
        <dbReference type="Proteomes" id="UP000613011"/>
    </source>
</evidence>
<sequence>MNGAATLPAEALFFRDLQLVTTRIHASEDVEQLVRDVSPDICRALGAERITLYLADADVGAIVAKVNTGLQTARALRLRVGPRSIAGFVAMTGRALNIADVYDADALRQIHPELAFLREVDRRSGYRTREMMALPIVEAGTSYGVLQVMNQLQGRPFSALEFDAAAELAGTLATALRRRLQEALHPRAMATRYDGLVADGVVAADELHRCTQLARQQRQEVEQVLQSECQVRPAQIGASLARHFGVPYEPYRRARIRSSLLQGLLRREFVQSHGWMPLEESPEGLVILCLDPEAVRRSRVVPQVFPRAGRLAWRVTTQLEFEQTLAQLYGTEPGALDGMLSDAASPLEDEADTLLESAAADNELVKFVNKCIVEAHQQGASDIHIEPQPGRGRTAIRFRIDGVLQPYTEVPAPFRRALVTRLKIMCDLDISERRRPQDGKIVFRRFGPLDIELRVATIPSAGGVEDVVIRLLSSGEPMPMDALELSADNQRRLLSVITHPHGLFYVCGPTGSGKTTTLHAVLSHLNTSEVKIWTAEDPVEITQKGLRQVQVNKKAGLDFAGLMRAFLRADPDIIMIGESRDRETVSMSVEASLTGHLVFSTLHTNSAPESITRLLDMGMDPFNFADALLGVLAQRLARRLCACKQPFEADKAAVDALVGEYSEELRGTAAWRADGGSADRLRQQWMARFGHEGRLQFYRPLGCEACRGSGYRGRLGLHELLLVDARLRALIQRRAPVSELLPAALEGGMRTLKMDGIGKVLAGQTDMAQVRAVCLR</sequence>
<organism evidence="6 7">
    <name type="scientific">Ramlibacter aurantiacus</name>
    <dbReference type="NCBI Taxonomy" id="2801330"/>
    <lineage>
        <taxon>Bacteria</taxon>
        <taxon>Pseudomonadati</taxon>
        <taxon>Pseudomonadota</taxon>
        <taxon>Betaproteobacteria</taxon>
        <taxon>Burkholderiales</taxon>
        <taxon>Comamonadaceae</taxon>
        <taxon>Ramlibacter</taxon>
    </lineage>
</organism>
<dbReference type="AlphaFoldDB" id="A0A936ZU60"/>
<evidence type="ECO:0000313" key="6">
    <source>
        <dbReference type="EMBL" id="MBL0421215.1"/>
    </source>
</evidence>
<comment type="similarity">
    <text evidence="1">Belongs to the GSP E family.</text>
</comment>
<comment type="caution">
    <text evidence="6">The sequence shown here is derived from an EMBL/GenBank/DDBJ whole genome shotgun (WGS) entry which is preliminary data.</text>
</comment>
<dbReference type="PANTHER" id="PTHR30258:SF2">
    <property type="entry name" value="COMG OPERON PROTEIN 1"/>
    <property type="match status" value="1"/>
</dbReference>
<dbReference type="InterPro" id="IPR027417">
    <property type="entry name" value="P-loop_NTPase"/>
</dbReference>
<dbReference type="CDD" id="cd01129">
    <property type="entry name" value="PulE-GspE-like"/>
    <property type="match status" value="1"/>
</dbReference>
<dbReference type="RefSeq" id="WP_201684294.1">
    <property type="nucleotide sequence ID" value="NZ_JAEQNA010000004.1"/>
</dbReference>
<keyword evidence="3" id="KW-0067">ATP-binding</keyword>
<dbReference type="GO" id="GO:0016887">
    <property type="term" value="F:ATP hydrolysis activity"/>
    <property type="evidence" value="ECO:0007669"/>
    <property type="project" value="TreeGrafter"/>
</dbReference>
<evidence type="ECO:0000256" key="3">
    <source>
        <dbReference type="ARBA" id="ARBA00022840"/>
    </source>
</evidence>
<evidence type="ECO:0000256" key="1">
    <source>
        <dbReference type="ARBA" id="ARBA00006611"/>
    </source>
</evidence>
<dbReference type="Pfam" id="PF01590">
    <property type="entry name" value="GAF"/>
    <property type="match status" value="1"/>
</dbReference>
<dbReference type="InterPro" id="IPR007831">
    <property type="entry name" value="T2SS_GspE_N"/>
</dbReference>
<dbReference type="Gene3D" id="3.30.450.40">
    <property type="match status" value="1"/>
</dbReference>
<dbReference type="Gene3D" id="3.40.50.300">
    <property type="entry name" value="P-loop containing nucleotide triphosphate hydrolases"/>
    <property type="match status" value="1"/>
</dbReference>
<dbReference type="GO" id="GO:0005886">
    <property type="term" value="C:plasma membrane"/>
    <property type="evidence" value="ECO:0007669"/>
    <property type="project" value="TreeGrafter"/>
</dbReference>
<dbReference type="SUPFAM" id="SSF160246">
    <property type="entry name" value="EspE N-terminal domain-like"/>
    <property type="match status" value="1"/>
</dbReference>
<dbReference type="EMBL" id="JAEQNA010000004">
    <property type="protein sequence ID" value="MBL0421215.1"/>
    <property type="molecule type" value="Genomic_DNA"/>
</dbReference>
<dbReference type="SMART" id="SM00065">
    <property type="entry name" value="GAF"/>
    <property type="match status" value="1"/>
</dbReference>
<evidence type="ECO:0000259" key="4">
    <source>
        <dbReference type="SMART" id="SM00065"/>
    </source>
</evidence>
<keyword evidence="7" id="KW-1185">Reference proteome</keyword>
<dbReference type="InterPro" id="IPR037257">
    <property type="entry name" value="T2SS_E_N_sf"/>
</dbReference>
<dbReference type="Pfam" id="PF05157">
    <property type="entry name" value="MshEN"/>
    <property type="match status" value="1"/>
</dbReference>
<evidence type="ECO:0000256" key="2">
    <source>
        <dbReference type="ARBA" id="ARBA00022741"/>
    </source>
</evidence>
<name>A0A936ZU60_9BURK</name>
<protein>
    <submittedName>
        <fullName evidence="6">GspE/PulE family protein</fullName>
    </submittedName>
</protein>
<dbReference type="SMART" id="SM00382">
    <property type="entry name" value="AAA"/>
    <property type="match status" value="1"/>
</dbReference>
<proteinExistence type="inferred from homology"/>
<dbReference type="InterPro" id="IPR001482">
    <property type="entry name" value="T2SS/T4SS_dom"/>
</dbReference>
<feature type="domain" description="AAA+ ATPase" evidence="5">
    <location>
        <begin position="500"/>
        <end position="635"/>
    </location>
</feature>
<dbReference type="InterPro" id="IPR003018">
    <property type="entry name" value="GAF"/>
</dbReference>
<dbReference type="GO" id="GO:0005524">
    <property type="term" value="F:ATP binding"/>
    <property type="evidence" value="ECO:0007669"/>
    <property type="project" value="UniProtKB-KW"/>
</dbReference>
<dbReference type="PANTHER" id="PTHR30258">
    <property type="entry name" value="TYPE II SECRETION SYSTEM PROTEIN GSPE-RELATED"/>
    <property type="match status" value="1"/>
</dbReference>
<gene>
    <name evidence="6" type="ORF">JI739_12725</name>
</gene>
<dbReference type="Gene3D" id="3.30.450.90">
    <property type="match status" value="1"/>
</dbReference>
<reference evidence="6" key="1">
    <citation type="submission" date="2021-01" db="EMBL/GenBank/DDBJ databases">
        <title>Ramlibacter sp. strain AW1 16S ribosomal RNA gene Genome sequencing and assembly.</title>
        <authorList>
            <person name="Kang M."/>
        </authorList>
    </citation>
    <scope>NUCLEOTIDE SEQUENCE</scope>
    <source>
        <strain evidence="6">AW1</strain>
    </source>
</reference>
<dbReference type="InterPro" id="IPR003593">
    <property type="entry name" value="AAA+_ATPase"/>
</dbReference>
<feature type="domain" description="GAF" evidence="4">
    <location>
        <begin position="29"/>
        <end position="186"/>
    </location>
</feature>